<dbReference type="AlphaFoldDB" id="A0A919UBZ3"/>
<feature type="domain" description="Beta-lactamase-related" evidence="3">
    <location>
        <begin position="52"/>
        <end position="352"/>
    </location>
</feature>
<protein>
    <recommendedName>
        <fullName evidence="3">Beta-lactamase-related domain-containing protein</fullName>
    </recommendedName>
</protein>
<proteinExistence type="inferred from homology"/>
<accession>A0A919UBZ3</accession>
<feature type="transmembrane region" description="Helical" evidence="2">
    <location>
        <begin position="373"/>
        <end position="397"/>
    </location>
</feature>
<dbReference type="Pfam" id="PF00144">
    <property type="entry name" value="Beta-lactamase"/>
    <property type="match status" value="1"/>
</dbReference>
<keyword evidence="2" id="KW-0472">Membrane</keyword>
<dbReference type="SUPFAM" id="SSF56601">
    <property type="entry name" value="beta-lactamase/transpeptidase-like"/>
    <property type="match status" value="1"/>
</dbReference>
<dbReference type="InterPro" id="IPR051478">
    <property type="entry name" value="Beta-lactamase-like_AB/R"/>
</dbReference>
<feature type="transmembrane region" description="Helical" evidence="2">
    <location>
        <begin position="433"/>
        <end position="452"/>
    </location>
</feature>
<gene>
    <name evidence="4" type="ORF">Dsi01nite_078080</name>
</gene>
<name>A0A919UBZ3_9ACTN</name>
<evidence type="ECO:0000313" key="4">
    <source>
        <dbReference type="EMBL" id="GIG49767.1"/>
    </source>
</evidence>
<comment type="similarity">
    <text evidence="1">Belongs to the beta-lactamase family.</text>
</comment>
<dbReference type="PANTHER" id="PTHR22935:SF95">
    <property type="entry name" value="BETA-LACTAMASE-LIKE 1-RELATED"/>
    <property type="match status" value="1"/>
</dbReference>
<dbReference type="Gene3D" id="3.40.710.10">
    <property type="entry name" value="DD-peptidase/beta-lactamase superfamily"/>
    <property type="match status" value="1"/>
</dbReference>
<organism evidence="4 5">
    <name type="scientific">Dactylosporangium siamense</name>
    <dbReference type="NCBI Taxonomy" id="685454"/>
    <lineage>
        <taxon>Bacteria</taxon>
        <taxon>Bacillati</taxon>
        <taxon>Actinomycetota</taxon>
        <taxon>Actinomycetes</taxon>
        <taxon>Micromonosporales</taxon>
        <taxon>Micromonosporaceae</taxon>
        <taxon>Dactylosporangium</taxon>
    </lineage>
</organism>
<dbReference type="RefSeq" id="WP_203851433.1">
    <property type="nucleotide sequence ID" value="NZ_BAAAVW010000008.1"/>
</dbReference>
<dbReference type="InterPro" id="IPR012338">
    <property type="entry name" value="Beta-lactam/transpept-like"/>
</dbReference>
<feature type="transmembrane region" description="Helical" evidence="2">
    <location>
        <begin position="464"/>
        <end position="483"/>
    </location>
</feature>
<keyword evidence="2" id="KW-0812">Transmembrane</keyword>
<keyword evidence="5" id="KW-1185">Reference proteome</keyword>
<dbReference type="PANTHER" id="PTHR22935">
    <property type="entry name" value="PENICILLIN-BINDING PROTEIN"/>
    <property type="match status" value="1"/>
</dbReference>
<evidence type="ECO:0000256" key="1">
    <source>
        <dbReference type="ARBA" id="ARBA00038473"/>
    </source>
</evidence>
<evidence type="ECO:0000256" key="2">
    <source>
        <dbReference type="SAM" id="Phobius"/>
    </source>
</evidence>
<reference evidence="4" key="1">
    <citation type="submission" date="2021-01" db="EMBL/GenBank/DDBJ databases">
        <title>Whole genome shotgun sequence of Dactylosporangium siamense NBRC 106093.</title>
        <authorList>
            <person name="Komaki H."/>
            <person name="Tamura T."/>
        </authorList>
    </citation>
    <scope>NUCLEOTIDE SEQUENCE</scope>
    <source>
        <strain evidence="4">NBRC 106093</strain>
    </source>
</reference>
<dbReference type="EMBL" id="BONQ01000125">
    <property type="protein sequence ID" value="GIG49767.1"/>
    <property type="molecule type" value="Genomic_DNA"/>
</dbReference>
<evidence type="ECO:0000259" key="3">
    <source>
        <dbReference type="Pfam" id="PF00144"/>
    </source>
</evidence>
<keyword evidence="2" id="KW-1133">Transmembrane helix</keyword>
<evidence type="ECO:0000313" key="5">
    <source>
        <dbReference type="Proteomes" id="UP000660611"/>
    </source>
</evidence>
<feature type="transmembrane region" description="Helical" evidence="2">
    <location>
        <begin position="404"/>
        <end position="421"/>
    </location>
</feature>
<dbReference type="InterPro" id="IPR001466">
    <property type="entry name" value="Beta-lactam-related"/>
</dbReference>
<comment type="caution">
    <text evidence="4">The sequence shown here is derived from an EMBL/GenBank/DDBJ whole genome shotgun (WGS) entry which is preliminary data.</text>
</comment>
<dbReference type="Proteomes" id="UP000660611">
    <property type="component" value="Unassembled WGS sequence"/>
</dbReference>
<sequence length="484" mass="49480">MRHRIVVIVVIALLAGVVALLAAPRPPHLRGPGTGDAALAADLRAAAGDPDGYRGLAVALIGPGSVRTAGIGDRGDGRPVTAGTPFEIGSIGKAFTGMLLADLAAAPGPTVAPDDRVGVDGPAGDVTLAELASHRSGLRSVPVVSAGQALRLYLATVRGADPYAGQDRGWLLRTAGTERPGGGRGTVHYSNFGAALLGQELAGRAGVTYPELLRGRLLGPLGMAHTTLHPDGVALPAGHATGSTAAGRQVSPWRGEGWAPAGIGMWSTAADLARLVTAVHAGTAPGATALEPRFDAGPGRRVGYGWFTTRFDNATLTWHNGGTGGFRSYLAVDRATGRGVVVLGNTDRDVDAIGRRLLDVTPAGSQRPPHPPMAVVLAVGLSFLGAAGLVMTVRLAARGRTDRVRLASSAVWSVVMLVLAFRAGDWLTVPGAVWALGVAATAVALCLAVPRWRGLPLTAGRRWWRWTGAAVSAAAALAVVLLVT</sequence>